<feature type="transmembrane region" description="Helical" evidence="7">
    <location>
        <begin position="126"/>
        <end position="146"/>
    </location>
</feature>
<dbReference type="PANTHER" id="PTHR40074">
    <property type="entry name" value="O-ACETYLTRANSFERASE WECH"/>
    <property type="match status" value="1"/>
</dbReference>
<name>A0A261VK38_9BORD</name>
<sequence length="351" mass="38990">MVRNYYWISLVKAAAMMGVVGIHVAGYTGVAPGARDTLVGKVAILIATLGLCAVPLFVMVSGALLLDPARFHGVNDFLKKRTLRILVPLVFWHVAYYLFIVFYLGWHLSPLQAVKNAMNGNLYTALYYFWVILGLSVLTPVLIPYVREKNNNILGFGVLACCIPVLSVALVSLRPGQPVWIHTPWTWWIPYLGYFMLGWALKEVVLPRRWSVVAVCCAAVMVLGLYSTWSNSNVSILAAAVWPASYYSLATHLFTISAFLIIKSLPFVRTQAQCRVGARFAQVIGKLGEGTLGVFAMHLIVLAVLLRQEWFGRSPVSHSIMQLLARIVIVYVLTYAIVLALRQAPALRRLL</sequence>
<evidence type="ECO:0000313" key="10">
    <source>
        <dbReference type="Proteomes" id="UP000216429"/>
    </source>
</evidence>
<evidence type="ECO:0000256" key="2">
    <source>
        <dbReference type="ARBA" id="ARBA00007400"/>
    </source>
</evidence>
<dbReference type="Proteomes" id="UP000216429">
    <property type="component" value="Unassembled WGS sequence"/>
</dbReference>
<feature type="transmembrane region" description="Helical" evidence="7">
    <location>
        <begin position="241"/>
        <end position="262"/>
    </location>
</feature>
<feature type="transmembrane region" description="Helical" evidence="7">
    <location>
        <begin position="210"/>
        <end position="229"/>
    </location>
</feature>
<comment type="similarity">
    <text evidence="2">Belongs to the acyltransferase 3 family.</text>
</comment>
<dbReference type="GO" id="GO:0005886">
    <property type="term" value="C:plasma membrane"/>
    <property type="evidence" value="ECO:0007669"/>
    <property type="project" value="UniProtKB-SubCell"/>
</dbReference>
<dbReference type="EMBL" id="NEVU01000002">
    <property type="protein sequence ID" value="OZI74445.1"/>
    <property type="molecule type" value="Genomic_DNA"/>
</dbReference>
<evidence type="ECO:0000313" key="9">
    <source>
        <dbReference type="EMBL" id="OZI74445.1"/>
    </source>
</evidence>
<dbReference type="OrthoDB" id="1072135at2"/>
<dbReference type="AlphaFoldDB" id="A0A261VK38"/>
<organism evidence="9 10">
    <name type="scientific">Bordetella genomosp. 12</name>
    <dbReference type="NCBI Taxonomy" id="463035"/>
    <lineage>
        <taxon>Bacteria</taxon>
        <taxon>Pseudomonadati</taxon>
        <taxon>Pseudomonadota</taxon>
        <taxon>Betaproteobacteria</taxon>
        <taxon>Burkholderiales</taxon>
        <taxon>Alcaligenaceae</taxon>
        <taxon>Bordetella</taxon>
    </lineage>
</organism>
<reference evidence="10" key="1">
    <citation type="submission" date="2017-05" db="EMBL/GenBank/DDBJ databases">
        <title>Complete and WGS of Bordetella genogroups.</title>
        <authorList>
            <person name="Spilker T."/>
            <person name="Lipuma J."/>
        </authorList>
    </citation>
    <scope>NUCLEOTIDE SEQUENCE [LARGE SCALE GENOMIC DNA]</scope>
    <source>
        <strain evidence="10">AU6712</strain>
    </source>
</reference>
<feature type="transmembrane region" description="Helical" evidence="7">
    <location>
        <begin position="153"/>
        <end position="173"/>
    </location>
</feature>
<gene>
    <name evidence="9" type="ORF">CAL22_08190</name>
</gene>
<feature type="transmembrane region" description="Helical" evidence="7">
    <location>
        <begin position="7"/>
        <end position="30"/>
    </location>
</feature>
<dbReference type="PANTHER" id="PTHR40074:SF2">
    <property type="entry name" value="O-ACETYLTRANSFERASE WECH"/>
    <property type="match status" value="1"/>
</dbReference>
<keyword evidence="5 7" id="KW-1133">Transmembrane helix</keyword>
<feature type="transmembrane region" description="Helical" evidence="7">
    <location>
        <begin position="185"/>
        <end position="201"/>
    </location>
</feature>
<keyword evidence="6 7" id="KW-0472">Membrane</keyword>
<evidence type="ECO:0000256" key="4">
    <source>
        <dbReference type="ARBA" id="ARBA00022692"/>
    </source>
</evidence>
<proteinExistence type="inferred from homology"/>
<protein>
    <recommendedName>
        <fullName evidence="8">Acyltransferase 3 domain-containing protein</fullName>
    </recommendedName>
</protein>
<dbReference type="Pfam" id="PF01757">
    <property type="entry name" value="Acyl_transf_3"/>
    <property type="match status" value="1"/>
</dbReference>
<feature type="domain" description="Acyltransferase 3" evidence="8">
    <location>
        <begin position="5"/>
        <end position="341"/>
    </location>
</feature>
<comment type="caution">
    <text evidence="9">The sequence shown here is derived from an EMBL/GenBank/DDBJ whole genome shotgun (WGS) entry which is preliminary data.</text>
</comment>
<feature type="transmembrane region" description="Helical" evidence="7">
    <location>
        <begin position="86"/>
        <end position="106"/>
    </location>
</feature>
<feature type="transmembrane region" description="Helical" evidence="7">
    <location>
        <begin position="42"/>
        <end position="66"/>
    </location>
</feature>
<dbReference type="GO" id="GO:0016413">
    <property type="term" value="F:O-acetyltransferase activity"/>
    <property type="evidence" value="ECO:0007669"/>
    <property type="project" value="TreeGrafter"/>
</dbReference>
<feature type="transmembrane region" description="Helical" evidence="7">
    <location>
        <begin position="283"/>
        <end position="307"/>
    </location>
</feature>
<accession>A0A261VK38</accession>
<evidence type="ECO:0000256" key="1">
    <source>
        <dbReference type="ARBA" id="ARBA00004651"/>
    </source>
</evidence>
<evidence type="ECO:0000256" key="7">
    <source>
        <dbReference type="SAM" id="Phobius"/>
    </source>
</evidence>
<feature type="transmembrane region" description="Helical" evidence="7">
    <location>
        <begin position="319"/>
        <end position="341"/>
    </location>
</feature>
<evidence type="ECO:0000259" key="8">
    <source>
        <dbReference type="Pfam" id="PF01757"/>
    </source>
</evidence>
<keyword evidence="4 7" id="KW-0812">Transmembrane</keyword>
<dbReference type="GO" id="GO:0009246">
    <property type="term" value="P:enterobacterial common antigen biosynthetic process"/>
    <property type="evidence" value="ECO:0007669"/>
    <property type="project" value="TreeGrafter"/>
</dbReference>
<keyword evidence="3" id="KW-1003">Cell membrane</keyword>
<dbReference type="InterPro" id="IPR002656">
    <property type="entry name" value="Acyl_transf_3_dom"/>
</dbReference>
<evidence type="ECO:0000256" key="6">
    <source>
        <dbReference type="ARBA" id="ARBA00023136"/>
    </source>
</evidence>
<evidence type="ECO:0000256" key="3">
    <source>
        <dbReference type="ARBA" id="ARBA00022475"/>
    </source>
</evidence>
<comment type="subcellular location">
    <subcellularLocation>
        <location evidence="1">Cell membrane</location>
        <topology evidence="1">Multi-pass membrane protein</topology>
    </subcellularLocation>
</comment>
<evidence type="ECO:0000256" key="5">
    <source>
        <dbReference type="ARBA" id="ARBA00022989"/>
    </source>
</evidence>
<keyword evidence="10" id="KW-1185">Reference proteome</keyword>